<gene>
    <name evidence="4" type="ORF">Pcinc_022758</name>
</gene>
<feature type="region of interest" description="Disordered" evidence="1">
    <location>
        <begin position="1"/>
        <end position="41"/>
    </location>
</feature>
<dbReference type="PANTHER" id="PTHR33444">
    <property type="entry name" value="SI:DKEY-19B23.12-RELATED"/>
    <property type="match status" value="1"/>
</dbReference>
<dbReference type="AlphaFoldDB" id="A0AAE1FDN3"/>
<dbReference type="InterPro" id="IPR045299">
    <property type="entry name" value="Complex1_LYR_NDUFA6_LYRM6"/>
</dbReference>
<feature type="domain" description="Complex 1 LYR protein" evidence="3">
    <location>
        <begin position="310"/>
        <end position="372"/>
    </location>
</feature>
<accession>A0AAE1FDN3</accession>
<dbReference type="Pfam" id="PF05347">
    <property type="entry name" value="Complex1_LYR"/>
    <property type="match status" value="1"/>
</dbReference>
<feature type="transmembrane region" description="Helical" evidence="2">
    <location>
        <begin position="148"/>
        <end position="167"/>
    </location>
</feature>
<evidence type="ECO:0000256" key="1">
    <source>
        <dbReference type="SAM" id="MobiDB-lite"/>
    </source>
</evidence>
<protein>
    <recommendedName>
        <fullName evidence="3">Complex 1 LYR protein domain-containing protein</fullName>
    </recommendedName>
</protein>
<dbReference type="InterPro" id="IPR040350">
    <property type="entry name" value="TMEM272"/>
</dbReference>
<dbReference type="PANTHER" id="PTHR33444:SF2">
    <property type="entry name" value="MARVEL DOMAIN-CONTAINING PROTEIN"/>
    <property type="match status" value="1"/>
</dbReference>
<keyword evidence="5" id="KW-1185">Reference proteome</keyword>
<organism evidence="4 5">
    <name type="scientific">Petrolisthes cinctipes</name>
    <name type="common">Flat porcelain crab</name>
    <dbReference type="NCBI Taxonomy" id="88211"/>
    <lineage>
        <taxon>Eukaryota</taxon>
        <taxon>Metazoa</taxon>
        <taxon>Ecdysozoa</taxon>
        <taxon>Arthropoda</taxon>
        <taxon>Crustacea</taxon>
        <taxon>Multicrustacea</taxon>
        <taxon>Malacostraca</taxon>
        <taxon>Eumalacostraca</taxon>
        <taxon>Eucarida</taxon>
        <taxon>Decapoda</taxon>
        <taxon>Pleocyemata</taxon>
        <taxon>Anomura</taxon>
        <taxon>Galatheoidea</taxon>
        <taxon>Porcellanidae</taxon>
        <taxon>Petrolisthes</taxon>
    </lineage>
</organism>
<dbReference type="EMBL" id="JAWQEG010002410">
    <property type="protein sequence ID" value="KAK3872157.1"/>
    <property type="molecule type" value="Genomic_DNA"/>
</dbReference>
<dbReference type="CDD" id="cd20266">
    <property type="entry name" value="Complex1_LYR_NDUFA6_LYRM6"/>
    <property type="match status" value="1"/>
</dbReference>
<evidence type="ECO:0000259" key="3">
    <source>
        <dbReference type="Pfam" id="PF05347"/>
    </source>
</evidence>
<keyword evidence="2" id="KW-1133">Transmembrane helix</keyword>
<keyword evidence="2" id="KW-0812">Transmembrane</keyword>
<evidence type="ECO:0000313" key="5">
    <source>
        <dbReference type="Proteomes" id="UP001286313"/>
    </source>
</evidence>
<reference evidence="4" key="1">
    <citation type="submission" date="2023-10" db="EMBL/GenBank/DDBJ databases">
        <title>Genome assemblies of two species of porcelain crab, Petrolisthes cinctipes and Petrolisthes manimaculis (Anomura: Porcellanidae).</title>
        <authorList>
            <person name="Angst P."/>
        </authorList>
    </citation>
    <scope>NUCLEOTIDE SEQUENCE</scope>
    <source>
        <strain evidence="4">PB745_01</strain>
        <tissue evidence="4">Gill</tissue>
    </source>
</reference>
<feature type="compositionally biased region" description="Low complexity" evidence="1">
    <location>
        <begin position="15"/>
        <end position="27"/>
    </location>
</feature>
<comment type="caution">
    <text evidence="4">The sequence shown here is derived from an EMBL/GenBank/DDBJ whole genome shotgun (WGS) entry which is preliminary data.</text>
</comment>
<evidence type="ECO:0000256" key="2">
    <source>
        <dbReference type="SAM" id="Phobius"/>
    </source>
</evidence>
<keyword evidence="2" id="KW-0472">Membrane</keyword>
<evidence type="ECO:0000313" key="4">
    <source>
        <dbReference type="EMBL" id="KAK3872157.1"/>
    </source>
</evidence>
<proteinExistence type="predicted"/>
<dbReference type="Proteomes" id="UP001286313">
    <property type="component" value="Unassembled WGS sequence"/>
</dbReference>
<feature type="transmembrane region" description="Helical" evidence="2">
    <location>
        <begin position="240"/>
        <end position="267"/>
    </location>
</feature>
<dbReference type="GO" id="GO:0045271">
    <property type="term" value="C:respiratory chain complex I"/>
    <property type="evidence" value="ECO:0007669"/>
    <property type="project" value="InterPro"/>
</dbReference>
<feature type="transmembrane region" description="Helical" evidence="2">
    <location>
        <begin position="109"/>
        <end position="136"/>
    </location>
</feature>
<sequence>MNNRDVSTPGDIMSTTTTGTTQLNTPTTPLPPPSPHTVTTTDGITSLEWHMQPPPQTLYNPNTMPFSPPPSYDECLNMNVPPPSYDSLFGRVREVQRTSSNVADFVKNIVILFLGTIGCTVMIGVTIVIPVFMIIVGSLKINECPAEPFIPIYLVVGGTFGVVKVLLSLQGPINRQLRDEENGSGDNQIPWHRRLQFSGAINFFLAVWFILGCVWVYRIYRPSYDHGSRKYCDFSLYQFAFWLVTSVYIALGLLVSCMCGLSVTAVLMSHSRPRSTGDQLIRGKMASRVVRSTVRQVKPILSVDQGEARKRVLNLYKAWYRQVPYIVMDYDLPKSTSDCREKLRELFEKNRNVKDIRIIDMLVIKGQMELKETVEIWKQKHGLMAFWQDSVEPRPKDFLSKFLDGHE</sequence>
<dbReference type="InterPro" id="IPR008011">
    <property type="entry name" value="Complex1_LYR_dom"/>
</dbReference>
<feature type="transmembrane region" description="Helical" evidence="2">
    <location>
        <begin position="200"/>
        <end position="220"/>
    </location>
</feature>
<name>A0AAE1FDN3_PETCI</name>